<proteinExistence type="inferred from homology"/>
<evidence type="ECO:0000313" key="12">
    <source>
        <dbReference type="EMBL" id="MEB4589907.1"/>
    </source>
</evidence>
<dbReference type="NCBIfam" id="NF001310">
    <property type="entry name" value="PRK00258.1-2"/>
    <property type="match status" value="1"/>
</dbReference>
<feature type="domain" description="Shikimate dehydrogenase substrate binding N-terminal" evidence="10">
    <location>
        <begin position="11"/>
        <end position="93"/>
    </location>
</feature>
<dbReference type="GO" id="GO:0004764">
    <property type="term" value="F:shikimate 3-dehydrogenase (NADP+) activity"/>
    <property type="evidence" value="ECO:0007669"/>
    <property type="project" value="UniProtKB-EC"/>
</dbReference>
<evidence type="ECO:0000259" key="9">
    <source>
        <dbReference type="Pfam" id="PF01488"/>
    </source>
</evidence>
<evidence type="ECO:0000259" key="10">
    <source>
        <dbReference type="Pfam" id="PF08501"/>
    </source>
</evidence>
<evidence type="ECO:0000256" key="2">
    <source>
        <dbReference type="ARBA" id="ARBA00012962"/>
    </source>
</evidence>
<comment type="catalytic activity">
    <reaction evidence="7 8">
        <text>shikimate + NADP(+) = 3-dehydroshikimate + NADPH + H(+)</text>
        <dbReference type="Rhea" id="RHEA:17737"/>
        <dbReference type="ChEBI" id="CHEBI:15378"/>
        <dbReference type="ChEBI" id="CHEBI:16630"/>
        <dbReference type="ChEBI" id="CHEBI:36208"/>
        <dbReference type="ChEBI" id="CHEBI:57783"/>
        <dbReference type="ChEBI" id="CHEBI:58349"/>
        <dbReference type="EC" id="1.1.1.25"/>
    </reaction>
</comment>
<accession>A0ABU6CTP8</accession>
<dbReference type="HAMAP" id="MF_00222">
    <property type="entry name" value="Shikimate_DH_AroE"/>
    <property type="match status" value="1"/>
</dbReference>
<dbReference type="InterPro" id="IPR036291">
    <property type="entry name" value="NAD(P)-bd_dom_sf"/>
</dbReference>
<feature type="binding site" evidence="8">
    <location>
        <begin position="156"/>
        <end position="161"/>
    </location>
    <ligand>
        <name>NADP(+)</name>
        <dbReference type="ChEBI" id="CHEBI:58349"/>
    </ligand>
</feature>
<feature type="binding site" evidence="8">
    <location>
        <position position="66"/>
    </location>
    <ligand>
        <name>shikimate</name>
        <dbReference type="ChEBI" id="CHEBI:36208"/>
    </ligand>
</feature>
<gene>
    <name evidence="8 12" type="primary">aroE</name>
    <name evidence="12" type="ORF">VSS37_02845</name>
</gene>
<feature type="binding site" evidence="8">
    <location>
        <position position="107"/>
    </location>
    <ligand>
        <name>shikimate</name>
        <dbReference type="ChEBI" id="CHEBI:36208"/>
    </ligand>
</feature>
<dbReference type="InterPro" id="IPR013708">
    <property type="entry name" value="Shikimate_DH-bd_N"/>
</dbReference>
<dbReference type="SUPFAM" id="SSF53223">
    <property type="entry name" value="Aminoacid dehydrogenase-like, N-terminal domain"/>
    <property type="match status" value="1"/>
</dbReference>
<feature type="binding site" evidence="8">
    <location>
        <begin position="19"/>
        <end position="21"/>
    </location>
    <ligand>
        <name>shikimate</name>
        <dbReference type="ChEBI" id="CHEBI:36208"/>
    </ligand>
</feature>
<dbReference type="Pfam" id="PF18317">
    <property type="entry name" value="SDH_C"/>
    <property type="match status" value="1"/>
</dbReference>
<evidence type="ECO:0000256" key="6">
    <source>
        <dbReference type="ARBA" id="ARBA00023141"/>
    </source>
</evidence>
<dbReference type="Pfam" id="PF08501">
    <property type="entry name" value="Shikimate_dh_N"/>
    <property type="match status" value="1"/>
</dbReference>
<evidence type="ECO:0000256" key="8">
    <source>
        <dbReference type="HAMAP-Rule" id="MF_00222"/>
    </source>
</evidence>
<feature type="active site" description="Proton acceptor" evidence="8">
    <location>
        <position position="70"/>
    </location>
</feature>
<feature type="binding site" evidence="8">
    <location>
        <position position="243"/>
    </location>
    <ligand>
        <name>NADP(+)</name>
        <dbReference type="ChEBI" id="CHEBI:58349"/>
    </ligand>
</feature>
<feature type="binding site" evidence="8">
    <location>
        <position position="82"/>
    </location>
    <ligand>
        <name>NADP(+)</name>
        <dbReference type="ChEBI" id="CHEBI:58349"/>
    </ligand>
</feature>
<evidence type="ECO:0000256" key="5">
    <source>
        <dbReference type="ARBA" id="ARBA00023002"/>
    </source>
</evidence>
<sequence>MSSGKPDRYAVFGNPIAHSKSPRIHALFAAQTGEAVEYSALLSEPGKFAQDVRKFQMAGGKGCNITVPFKQEAWVLADELSDYAARAGAVNTLAFRADGSLYGANTDGIGLVRDLQRNHDIRLQGKNILLLGAGGAVRGVLQPILETQPESLFIANRTADKALELAQDFAEFGQVVGGGFAAVKGRFDLIINGTAASLQGELPPLPAGCLSAGGCAYDMMYSAKPTAFVEWGRAQGAAQALDGLGMLVEQAAEAFFIWRDIRPDTQAILKKLREELAVG</sequence>
<evidence type="ECO:0000259" key="11">
    <source>
        <dbReference type="Pfam" id="PF18317"/>
    </source>
</evidence>
<dbReference type="RefSeq" id="WP_324693120.1">
    <property type="nucleotide sequence ID" value="NZ_JAYMYJ010000026.1"/>
</dbReference>
<dbReference type="Gene3D" id="3.40.50.10860">
    <property type="entry name" value="Leucine Dehydrogenase, chain A, domain 1"/>
    <property type="match status" value="1"/>
</dbReference>
<evidence type="ECO:0000256" key="7">
    <source>
        <dbReference type="ARBA" id="ARBA00049442"/>
    </source>
</evidence>
<comment type="subunit">
    <text evidence="8">Homodimer.</text>
</comment>
<feature type="binding site" evidence="8">
    <location>
        <position position="91"/>
    </location>
    <ligand>
        <name>shikimate</name>
        <dbReference type="ChEBI" id="CHEBI:36208"/>
    </ligand>
</feature>
<evidence type="ECO:0000256" key="1">
    <source>
        <dbReference type="ARBA" id="ARBA00004871"/>
    </source>
</evidence>
<dbReference type="Pfam" id="PF01488">
    <property type="entry name" value="Shikimate_DH"/>
    <property type="match status" value="1"/>
</dbReference>
<feature type="binding site" evidence="8">
    <location>
        <position position="219"/>
    </location>
    <ligand>
        <name>NADP(+)</name>
        <dbReference type="ChEBI" id="CHEBI:58349"/>
    </ligand>
</feature>
<keyword evidence="13" id="KW-1185">Reference proteome</keyword>
<comment type="function">
    <text evidence="8">Involved in the biosynthesis of the chorismate, which leads to the biosynthesis of aromatic amino acids. Catalyzes the reversible NADPH linked reduction of 3-dehydroshikimate (DHSA) to yield shikimate (SA).</text>
</comment>
<feature type="domain" description="Quinate/shikimate 5-dehydrogenase/glutamyl-tRNA reductase" evidence="9">
    <location>
        <begin position="120"/>
        <end position="172"/>
    </location>
</feature>
<comment type="caution">
    <text evidence="12">The sequence shown here is derived from an EMBL/GenBank/DDBJ whole genome shotgun (WGS) entry which is preliminary data.</text>
</comment>
<dbReference type="CDD" id="cd01065">
    <property type="entry name" value="NAD_bind_Shikimate_DH"/>
    <property type="match status" value="1"/>
</dbReference>
<dbReference type="InterPro" id="IPR046346">
    <property type="entry name" value="Aminoacid_DH-like_N_sf"/>
</dbReference>
<dbReference type="Proteomes" id="UP001308005">
    <property type="component" value="Unassembled WGS sequence"/>
</dbReference>
<evidence type="ECO:0000256" key="4">
    <source>
        <dbReference type="ARBA" id="ARBA00022857"/>
    </source>
</evidence>
<dbReference type="Gene3D" id="3.40.50.720">
    <property type="entry name" value="NAD(P)-binding Rossmann-like Domain"/>
    <property type="match status" value="1"/>
</dbReference>
<dbReference type="PANTHER" id="PTHR21089:SF1">
    <property type="entry name" value="BIFUNCTIONAL 3-DEHYDROQUINATE DEHYDRATASE_SHIKIMATE DEHYDROGENASE, CHLOROPLASTIC"/>
    <property type="match status" value="1"/>
</dbReference>
<dbReference type="InterPro" id="IPR011342">
    <property type="entry name" value="Shikimate_DH"/>
</dbReference>
<feature type="binding site" evidence="8">
    <location>
        <begin position="132"/>
        <end position="136"/>
    </location>
    <ligand>
        <name>NADP(+)</name>
        <dbReference type="ChEBI" id="CHEBI:58349"/>
    </ligand>
</feature>
<protein>
    <recommendedName>
        <fullName evidence="2 8">Shikimate dehydrogenase (NADP(+))</fullName>
        <shortName evidence="8">SDH</shortName>
        <ecNumber evidence="2 8">1.1.1.25</ecNumber>
    </recommendedName>
</protein>
<dbReference type="InterPro" id="IPR041121">
    <property type="entry name" value="SDH_C"/>
</dbReference>
<dbReference type="PANTHER" id="PTHR21089">
    <property type="entry name" value="SHIKIMATE DEHYDROGENASE"/>
    <property type="match status" value="1"/>
</dbReference>
<evidence type="ECO:0000313" key="13">
    <source>
        <dbReference type="Proteomes" id="UP001308005"/>
    </source>
</evidence>
<comment type="pathway">
    <text evidence="1 8">Metabolic intermediate biosynthesis; chorismate biosynthesis; chorismate from D-erythrose 4-phosphate and phosphoenolpyruvate: step 4/7.</text>
</comment>
<feature type="domain" description="SDH C-terminal" evidence="11">
    <location>
        <begin position="243"/>
        <end position="273"/>
    </location>
</feature>
<dbReference type="InterPro" id="IPR022893">
    <property type="entry name" value="Shikimate_DH_fam"/>
</dbReference>
<comment type="similarity">
    <text evidence="8">Belongs to the shikimate dehydrogenase family.</text>
</comment>
<dbReference type="EC" id="1.1.1.25" evidence="2 8"/>
<dbReference type="EMBL" id="JAYMYJ010000026">
    <property type="protein sequence ID" value="MEB4589907.1"/>
    <property type="molecule type" value="Genomic_DNA"/>
</dbReference>
<feature type="binding site" evidence="8">
    <location>
        <position position="250"/>
    </location>
    <ligand>
        <name>shikimate</name>
        <dbReference type="ChEBI" id="CHEBI:36208"/>
    </ligand>
</feature>
<dbReference type="InterPro" id="IPR006151">
    <property type="entry name" value="Shikm_DH/Glu-tRNA_Rdtase"/>
</dbReference>
<evidence type="ECO:0000256" key="3">
    <source>
        <dbReference type="ARBA" id="ARBA00022605"/>
    </source>
</evidence>
<reference evidence="13" key="1">
    <citation type="submission" date="2023-07" db="EMBL/GenBank/DDBJ databases">
        <title>The carbon used by Thiothrix.</title>
        <authorList>
            <person name="Chen L."/>
        </authorList>
    </citation>
    <scope>NUCLEOTIDE SEQUENCE [LARGE SCALE GENOMIC DNA]</scope>
</reference>
<keyword evidence="6 8" id="KW-0057">Aromatic amino acid biosynthesis</keyword>
<keyword evidence="3 8" id="KW-0028">Amino-acid biosynthesis</keyword>
<keyword evidence="5 8" id="KW-0560">Oxidoreductase</keyword>
<dbReference type="NCBIfam" id="TIGR00507">
    <property type="entry name" value="aroE"/>
    <property type="match status" value="1"/>
</dbReference>
<name>A0ABU6CTP8_9GAMM</name>
<keyword evidence="4 8" id="KW-0521">NADP</keyword>
<dbReference type="SUPFAM" id="SSF51735">
    <property type="entry name" value="NAD(P)-binding Rossmann-fold domains"/>
    <property type="match status" value="1"/>
</dbReference>
<feature type="binding site" evidence="8">
    <location>
        <position position="221"/>
    </location>
    <ligand>
        <name>shikimate</name>
        <dbReference type="ChEBI" id="CHEBI:36208"/>
    </ligand>
</feature>
<organism evidence="12 13">
    <name type="scientific">Candidatus Thiothrix phosphatis</name>
    <dbReference type="NCBI Taxonomy" id="3112415"/>
    <lineage>
        <taxon>Bacteria</taxon>
        <taxon>Pseudomonadati</taxon>
        <taxon>Pseudomonadota</taxon>
        <taxon>Gammaproteobacteria</taxon>
        <taxon>Thiotrichales</taxon>
        <taxon>Thiotrichaceae</taxon>
        <taxon>Thiothrix</taxon>
    </lineage>
</organism>